<feature type="transmembrane region" description="Helical" evidence="1">
    <location>
        <begin position="7"/>
        <end position="30"/>
    </location>
</feature>
<keyword evidence="1" id="KW-1133">Transmembrane helix</keyword>
<dbReference type="Proteomes" id="UP001432209">
    <property type="component" value="Chromosome"/>
</dbReference>
<keyword evidence="1" id="KW-0472">Membrane</keyword>
<dbReference type="RefSeq" id="WP_329076118.1">
    <property type="nucleotide sequence ID" value="NZ_CP109495.1"/>
</dbReference>
<keyword evidence="1" id="KW-0812">Transmembrane</keyword>
<evidence type="ECO:0000256" key="1">
    <source>
        <dbReference type="SAM" id="Phobius"/>
    </source>
</evidence>
<gene>
    <name evidence="2" type="ORF">OG442_13460</name>
</gene>
<proteinExistence type="predicted"/>
<sequence>MNQARIRLATVTVAPFALALGIQLAVLLIVGDRLPDSLATHFDISGDSDRDPMSRTAALVASVLLFAGVGALWVVSALGSPLTARALKWLTAGGWALGGLLGYTLTATLFANLDATDSSAVRLPPWQLGVGAAVALAAAGLGLLLTRFVPNPGHEPTGDDGTTRIDLAEGELAGWSRRTGSGPLLAVGLATLTAGVFVAVAVSWRYGPMVCVIGLLALVFASAHVSVDRHGLTVRMGALSWPRVRVPLEDIDTASSRRINAVADYGGWGYRIRHKRTGFILRSGEAIVVRRANGREFAVTVADSATAAALLNTLVDRRKRG</sequence>
<organism evidence="2 3">
    <name type="scientific">Streptomyces niveus</name>
    <name type="common">Streptomyces spheroides</name>
    <dbReference type="NCBI Taxonomy" id="193462"/>
    <lineage>
        <taxon>Bacteria</taxon>
        <taxon>Bacillati</taxon>
        <taxon>Actinomycetota</taxon>
        <taxon>Actinomycetes</taxon>
        <taxon>Kitasatosporales</taxon>
        <taxon>Streptomycetaceae</taxon>
        <taxon>Streptomyces</taxon>
    </lineage>
</organism>
<feature type="transmembrane region" description="Helical" evidence="1">
    <location>
        <begin position="182"/>
        <end position="200"/>
    </location>
</feature>
<evidence type="ECO:0000313" key="2">
    <source>
        <dbReference type="EMBL" id="WUX52457.1"/>
    </source>
</evidence>
<feature type="transmembrane region" description="Helical" evidence="1">
    <location>
        <begin position="90"/>
        <end position="113"/>
    </location>
</feature>
<accession>A0ABZ2A6C9</accession>
<feature type="transmembrane region" description="Helical" evidence="1">
    <location>
        <begin position="125"/>
        <end position="145"/>
    </location>
</feature>
<evidence type="ECO:0000313" key="3">
    <source>
        <dbReference type="Proteomes" id="UP001432209"/>
    </source>
</evidence>
<feature type="transmembrane region" description="Helical" evidence="1">
    <location>
        <begin position="206"/>
        <end position="227"/>
    </location>
</feature>
<dbReference type="EMBL" id="CP109495">
    <property type="protein sequence ID" value="WUX52457.1"/>
    <property type="molecule type" value="Genomic_DNA"/>
</dbReference>
<name>A0ABZ2A6C9_STRNV</name>
<keyword evidence="3" id="KW-1185">Reference proteome</keyword>
<protein>
    <submittedName>
        <fullName evidence="2">DUF1648 domain-containing protein</fullName>
    </submittedName>
</protein>
<feature type="transmembrane region" description="Helical" evidence="1">
    <location>
        <begin position="57"/>
        <end position="78"/>
    </location>
</feature>
<reference evidence="2" key="1">
    <citation type="submission" date="2022-10" db="EMBL/GenBank/DDBJ databases">
        <title>The complete genomes of actinobacterial strains from the NBC collection.</title>
        <authorList>
            <person name="Joergensen T.S."/>
            <person name="Alvarez Arevalo M."/>
            <person name="Sterndorff E.B."/>
            <person name="Faurdal D."/>
            <person name="Vuksanovic O."/>
            <person name="Mourched A.-S."/>
            <person name="Charusanti P."/>
            <person name="Shaw S."/>
            <person name="Blin K."/>
            <person name="Weber T."/>
        </authorList>
    </citation>
    <scope>NUCLEOTIDE SEQUENCE</scope>
    <source>
        <strain evidence="2">NBC_01432</strain>
    </source>
</reference>